<organism evidence="2 3">
    <name type="scientific">Rhizophagus irregularis</name>
    <dbReference type="NCBI Taxonomy" id="588596"/>
    <lineage>
        <taxon>Eukaryota</taxon>
        <taxon>Fungi</taxon>
        <taxon>Fungi incertae sedis</taxon>
        <taxon>Mucoromycota</taxon>
        <taxon>Glomeromycotina</taxon>
        <taxon>Glomeromycetes</taxon>
        <taxon>Glomerales</taxon>
        <taxon>Glomeraceae</taxon>
        <taxon>Rhizophagus</taxon>
    </lineage>
</organism>
<keyword evidence="1" id="KW-1133">Transmembrane helix</keyword>
<reference evidence="2 3" key="1">
    <citation type="submission" date="2016-04" db="EMBL/GenBank/DDBJ databases">
        <title>Genome analyses suggest a sexual origin of heterokaryosis in a supposedly ancient asexual fungus.</title>
        <authorList>
            <person name="Ropars J."/>
            <person name="Sedzielewska K."/>
            <person name="Noel J."/>
            <person name="Charron P."/>
            <person name="Farinelli L."/>
            <person name="Marton T."/>
            <person name="Kruger M."/>
            <person name="Pelin A."/>
            <person name="Brachmann A."/>
            <person name="Corradi N."/>
        </authorList>
    </citation>
    <scope>NUCLEOTIDE SEQUENCE [LARGE SCALE GENOMIC DNA]</scope>
    <source>
        <strain evidence="2 3">A5</strain>
    </source>
</reference>
<proteinExistence type="predicted"/>
<keyword evidence="1" id="KW-0812">Transmembrane</keyword>
<dbReference type="EMBL" id="LLXJ01000121">
    <property type="protein sequence ID" value="PKC14732.1"/>
    <property type="molecule type" value="Genomic_DNA"/>
</dbReference>
<accession>A0A2N0Q6N6</accession>
<evidence type="ECO:0000313" key="2">
    <source>
        <dbReference type="EMBL" id="PKC14732.1"/>
    </source>
</evidence>
<evidence type="ECO:0000313" key="3">
    <source>
        <dbReference type="Proteomes" id="UP000232722"/>
    </source>
</evidence>
<evidence type="ECO:0000256" key="1">
    <source>
        <dbReference type="SAM" id="Phobius"/>
    </source>
</evidence>
<sequence length="219" mass="25440">MFSRVVTMFITTFLPFSDIARFFLLAKCEVVLGPYILIQLKTKLDFKSVNLDYKEGNLVRFIFKDIHQKVMRKMFITCIFLQIIYITIFIILNHWSNNEIDLTLEINFFVSPNHPFRRFSPFSCPFQRFSPFQSPILKFLPFRSPISKGPFFLVVYFEGSGFRSTGRNCFEQNWYNKTLGSGILKYWTNEISSSACLILDGISRVPDLNDPGLKVSSGS</sequence>
<name>A0A2N0Q6N6_9GLOM</name>
<keyword evidence="1" id="KW-0472">Membrane</keyword>
<reference evidence="2 3" key="2">
    <citation type="submission" date="2017-09" db="EMBL/GenBank/DDBJ databases">
        <title>Extensive intraspecific genome diversity in a model arbuscular mycorrhizal fungus.</title>
        <authorList>
            <person name="Chen E.C."/>
            <person name="Morin E."/>
            <person name="Beaudet D."/>
            <person name="Noel J."/>
            <person name="Ndikumana S."/>
            <person name="Charron P."/>
            <person name="St-Onge C."/>
            <person name="Giorgi J."/>
            <person name="Grigoriev I.V."/>
            <person name="Roux C."/>
            <person name="Martin F.M."/>
            <person name="Corradi N."/>
        </authorList>
    </citation>
    <scope>NUCLEOTIDE SEQUENCE [LARGE SCALE GENOMIC DNA]</scope>
    <source>
        <strain evidence="2 3">A5</strain>
    </source>
</reference>
<dbReference type="AlphaFoldDB" id="A0A2N0Q6N6"/>
<dbReference type="Proteomes" id="UP000232722">
    <property type="component" value="Unassembled WGS sequence"/>
</dbReference>
<protein>
    <submittedName>
        <fullName evidence="2">Uncharacterized protein</fullName>
    </submittedName>
</protein>
<comment type="caution">
    <text evidence="2">The sequence shown here is derived from an EMBL/GenBank/DDBJ whole genome shotgun (WGS) entry which is preliminary data.</text>
</comment>
<feature type="transmembrane region" description="Helical" evidence="1">
    <location>
        <begin position="74"/>
        <end position="95"/>
    </location>
</feature>
<gene>
    <name evidence="2" type="ORF">RhiirA5_371240</name>
</gene>